<dbReference type="EMBL" id="CP033433">
    <property type="protein sequence ID" value="AYQ74292.1"/>
    <property type="molecule type" value="Genomic_DNA"/>
</dbReference>
<gene>
    <name evidence="2" type="ORF">EAV92_18000</name>
</gene>
<organism evidence="2 3">
    <name type="scientific">Cohnella candidum</name>
    <dbReference type="NCBI Taxonomy" id="2674991"/>
    <lineage>
        <taxon>Bacteria</taxon>
        <taxon>Bacillati</taxon>
        <taxon>Bacillota</taxon>
        <taxon>Bacilli</taxon>
        <taxon>Bacillales</taxon>
        <taxon>Paenibacillaceae</taxon>
        <taxon>Cohnella</taxon>
    </lineage>
</organism>
<dbReference type="KEGG" id="coh:EAV92_18000"/>
<dbReference type="RefSeq" id="WP_123042373.1">
    <property type="nucleotide sequence ID" value="NZ_CP033433.1"/>
</dbReference>
<evidence type="ECO:0000313" key="3">
    <source>
        <dbReference type="Proteomes" id="UP000269097"/>
    </source>
</evidence>
<name>A0A3G3K1J3_9BACL</name>
<feature type="region of interest" description="Disordered" evidence="1">
    <location>
        <begin position="1"/>
        <end position="23"/>
    </location>
</feature>
<proteinExistence type="predicted"/>
<dbReference type="Gene3D" id="1.10.760.20">
    <property type="entry name" value="Protein of unknown function DUF3243"/>
    <property type="match status" value="1"/>
</dbReference>
<dbReference type="AlphaFoldDB" id="A0A3G3K1J3"/>
<evidence type="ECO:0000313" key="2">
    <source>
        <dbReference type="EMBL" id="AYQ74292.1"/>
    </source>
</evidence>
<dbReference type="Proteomes" id="UP000269097">
    <property type="component" value="Chromosome"/>
</dbReference>
<reference evidence="2 3" key="1">
    <citation type="submission" date="2018-10" db="EMBL/GenBank/DDBJ databases">
        <title>Genome Sequence of Cohnella sp.</title>
        <authorList>
            <person name="Srinivasan S."/>
            <person name="Kim M.K."/>
        </authorList>
    </citation>
    <scope>NUCLEOTIDE SEQUENCE [LARGE SCALE GENOMIC DNA]</scope>
    <source>
        <strain evidence="2 3">18JY8-7</strain>
    </source>
</reference>
<accession>A0A3G3K1J3</accession>
<evidence type="ECO:0000256" key="1">
    <source>
        <dbReference type="SAM" id="MobiDB-lite"/>
    </source>
</evidence>
<keyword evidence="3" id="KW-1185">Reference proteome</keyword>
<dbReference type="Pfam" id="PF11588">
    <property type="entry name" value="DUF3243"/>
    <property type="match status" value="1"/>
</dbReference>
<sequence>MSEFNHVVQKDGEVNTGRVDDAIMNMDEGQKERILSDFETFKSYLHKRIDMAGNIGLGEEQLAKIAQRVGDYLAEHEQPRNSEEKLLQELWKVGQPEERHALSHMLVRMAQSSNTSTQ</sequence>
<protein>
    <submittedName>
        <fullName evidence="2">DUF3243 domain-containing protein</fullName>
    </submittedName>
</protein>
<feature type="compositionally biased region" description="Basic and acidic residues" evidence="1">
    <location>
        <begin position="8"/>
        <end position="21"/>
    </location>
</feature>
<dbReference type="InterPro" id="IPR038292">
    <property type="entry name" value="YmfJ/YflH_sf"/>
</dbReference>
<dbReference type="InterPro" id="IPR021637">
    <property type="entry name" value="DUF3243"/>
</dbReference>